<dbReference type="Proteomes" id="UP001595530">
    <property type="component" value="Unassembled WGS sequence"/>
</dbReference>
<feature type="domain" description="Pyridoxamine 5'-phosphate oxidase N-terminal" evidence="2">
    <location>
        <begin position="41"/>
        <end position="133"/>
    </location>
</feature>
<dbReference type="SUPFAM" id="SSF50475">
    <property type="entry name" value="FMN-binding split barrel"/>
    <property type="match status" value="2"/>
</dbReference>
<comment type="caution">
    <text evidence="3">The sequence shown here is derived from an EMBL/GenBank/DDBJ whole genome shotgun (WGS) entry which is preliminary data.</text>
</comment>
<feature type="region of interest" description="Disordered" evidence="1">
    <location>
        <begin position="199"/>
        <end position="221"/>
    </location>
</feature>
<keyword evidence="4" id="KW-1185">Reference proteome</keyword>
<name>A0ABV7EXQ3_9BURK</name>
<dbReference type="InterPro" id="IPR012349">
    <property type="entry name" value="Split_barrel_FMN-bd"/>
</dbReference>
<reference evidence="4" key="1">
    <citation type="journal article" date="2019" name="Int. J. Syst. Evol. Microbiol.">
        <title>The Global Catalogue of Microorganisms (GCM) 10K type strain sequencing project: providing services to taxonomists for standard genome sequencing and annotation.</title>
        <authorList>
            <consortium name="The Broad Institute Genomics Platform"/>
            <consortium name="The Broad Institute Genome Sequencing Center for Infectious Disease"/>
            <person name="Wu L."/>
            <person name="Ma J."/>
        </authorList>
    </citation>
    <scope>NUCLEOTIDE SEQUENCE [LARGE SCALE GENOMIC DNA]</scope>
    <source>
        <strain evidence="4">KCTC 42986</strain>
    </source>
</reference>
<accession>A0ABV7EXQ3</accession>
<organism evidence="3 4">
    <name type="scientific">Undibacterium arcticum</name>
    <dbReference type="NCBI Taxonomy" id="1762892"/>
    <lineage>
        <taxon>Bacteria</taxon>
        <taxon>Pseudomonadati</taxon>
        <taxon>Pseudomonadota</taxon>
        <taxon>Betaproteobacteria</taxon>
        <taxon>Burkholderiales</taxon>
        <taxon>Oxalobacteraceae</taxon>
        <taxon>Undibacterium</taxon>
    </lineage>
</organism>
<proteinExistence type="predicted"/>
<dbReference type="EMBL" id="JBHRTP010000006">
    <property type="protein sequence ID" value="MFC3106736.1"/>
    <property type="molecule type" value="Genomic_DNA"/>
</dbReference>
<evidence type="ECO:0000313" key="4">
    <source>
        <dbReference type="Proteomes" id="UP001595530"/>
    </source>
</evidence>
<evidence type="ECO:0000259" key="2">
    <source>
        <dbReference type="Pfam" id="PF01243"/>
    </source>
</evidence>
<dbReference type="Pfam" id="PF01243">
    <property type="entry name" value="PNPOx_N"/>
    <property type="match status" value="1"/>
</dbReference>
<dbReference type="PANTHER" id="PTHR42815:SF2">
    <property type="entry name" value="FAD-BINDING, PUTATIVE (AFU_ORTHOLOGUE AFUA_6G07600)-RELATED"/>
    <property type="match status" value="1"/>
</dbReference>
<dbReference type="RefSeq" id="WP_390322951.1">
    <property type="nucleotide sequence ID" value="NZ_JBHRTP010000006.1"/>
</dbReference>
<protein>
    <submittedName>
        <fullName evidence="3">Pyridoxamine 5'-phosphate oxidase family protein</fullName>
    </submittedName>
</protein>
<evidence type="ECO:0000256" key="1">
    <source>
        <dbReference type="SAM" id="MobiDB-lite"/>
    </source>
</evidence>
<dbReference type="InterPro" id="IPR011576">
    <property type="entry name" value="Pyridox_Oxase_N"/>
</dbReference>
<dbReference type="Gene3D" id="2.30.110.10">
    <property type="entry name" value="Electron Transport, Fmn-binding Protein, Chain A"/>
    <property type="match status" value="2"/>
</dbReference>
<evidence type="ECO:0000313" key="3">
    <source>
        <dbReference type="EMBL" id="MFC3106736.1"/>
    </source>
</evidence>
<gene>
    <name evidence="3" type="ORF">ACFOFO_01955</name>
</gene>
<sequence>METDTTHTVSPFHPGEISIQTRLGVRERMEAIGRQVIRASMPEQHRQFFPQLPFVVVASLDAQGQPWASMLVGPPGFLQSPDPAHLRITAQPCFGDPLNQNLAEGAAIGLLGIELHTRRRNRMNGTVERRDPDGWSVRVLESFGNCPKYIQQRDTVLTEGLAHIAAPKPVARSDRLDARAQAIVAVADTLFIATSYQAGDRRKPDDGGGASADRAGADVSHRGGKPGFVRIDDERTLSFPDFVGNYLFNTLGNLLLDPRAGLLFIDFSNGDVLYLSGRVEIIWDGAELSRYAGAQRVLRFHVLQSIRVDGALPLRWSAPQQSPVLDATGPWQE</sequence>
<dbReference type="PANTHER" id="PTHR42815">
    <property type="entry name" value="FAD-BINDING, PUTATIVE (AFU_ORTHOLOGUE AFUA_6G07600)-RELATED"/>
    <property type="match status" value="1"/>
</dbReference>